<dbReference type="EC" id="3.1.13.1" evidence="1"/>
<reference evidence="1" key="1">
    <citation type="submission" date="2024-02" db="EMBL/GenBank/DDBJ databases">
        <title>Metagenome Assembled Genome of Zalaria obscura JY119.</title>
        <authorList>
            <person name="Vighnesh L."/>
            <person name="Jagadeeshwari U."/>
            <person name="Venkata Ramana C."/>
            <person name="Sasikala C."/>
        </authorList>
    </citation>
    <scope>NUCLEOTIDE SEQUENCE</scope>
    <source>
        <strain evidence="1">JY119</strain>
    </source>
</reference>
<keyword evidence="1" id="KW-0540">Nuclease</keyword>
<keyword evidence="1" id="KW-0378">Hydrolase</keyword>
<evidence type="ECO:0000313" key="1">
    <source>
        <dbReference type="EMBL" id="KAK8198727.1"/>
    </source>
</evidence>
<evidence type="ECO:0000313" key="2">
    <source>
        <dbReference type="Proteomes" id="UP001320706"/>
    </source>
</evidence>
<proteinExistence type="predicted"/>
<keyword evidence="2" id="KW-1185">Reference proteome</keyword>
<name>A0ACC3S6X1_9PEZI</name>
<dbReference type="Proteomes" id="UP001320706">
    <property type="component" value="Unassembled WGS sequence"/>
</dbReference>
<sequence length="995" mass="112660">MGYPDKAKPKFSIRDELKKWNDEFGNDDNGFEYKERLPSDQDGTSNNLTRIGDDDGLGSAYDPDDRLSRDMLGLAEGGPDDLESLDPTHHYFLRRGDLVELEFPMSERESVVAVFIRRVGGGKVSSQFYTVHGKWIHTQERNIQYSVPGWVDPKLIDPIIPHLPSEEVTQDLLEKAQFFDLSVPREYAAPLVARMLEFQRESDALYRKHASSLDGAHEMLAHPTELKFGTLEQIGRKLLGTPTFAKLSPIEMFTIRKAINRSGFAFGYDRRSHRVTGFIQIRSKDQVANVETVRRWIRQWQDDRVRQVASKNAGREDDREPTWSFGGRIVEDFLGKARRMIKKSRTTRQPSTRGNIGPLIKQTKTSEEHDATRDIYGEKYNTNDEQLLRFIEAWACANMFLGLQRLDALPPLLLLGTGMYGEHSADQATGLLCLQEMGVLAPYENRVRYDQHLLLPTSQHSRPLQRLMSRVLHMEKEDPGFHDSMEHLRKDWGDLPVFCIDDAGAREIDDGVSVEPAGNNEYWVHVHIAHPTAFFDRDHPLAKLSRHMTESIYLPEQTYSMMPRWATAGHFSLAPNKPCLTFSGRLNLDGQLLEHKITPGFVRNVISLTPKQSQEAVGQEDVVSKDVILWVGSPDQGDEVRSSQKKLDLSPKLVQDLKIMNKLASGRVRQRLSAGGVIMDLHKPEVTIHGRWGKHGLAWDLPSRKVARFSQSDPALAYHGKVFDGNVGQGAASHSDSSVMEMMLLACEIAAKWCAERNIPILQRGTVAVPDQALTPAESVFTNLRNAVQAGDDMPLHLVLSYLNQSGTTVLTTSPLSHKVLGLPNYAKATSPLRRYGDMMLHWQIDAALREEAATQSSLVGKKSHFDLPFSEANLKSIIPTLQPREKMIRSAMRYSDQHWLTTFFMRAFEYGECQLPATFQAHVFWEDAASEAMQQIILKELGCTVAMIKPANCGLPEHKAGDWWEVELEYIFTYRRTVLMRPIRLLSRYEGGIV</sequence>
<protein>
    <submittedName>
        <fullName evidence="1">3'-5' RNA exonuclease complex component</fullName>
        <ecNumber evidence="1">3.1.13.1</ecNumber>
    </submittedName>
</protein>
<keyword evidence="1" id="KW-0269">Exonuclease</keyword>
<accession>A0ACC3S6X1</accession>
<organism evidence="1 2">
    <name type="scientific">Zalaria obscura</name>
    <dbReference type="NCBI Taxonomy" id="2024903"/>
    <lineage>
        <taxon>Eukaryota</taxon>
        <taxon>Fungi</taxon>
        <taxon>Dikarya</taxon>
        <taxon>Ascomycota</taxon>
        <taxon>Pezizomycotina</taxon>
        <taxon>Dothideomycetes</taxon>
        <taxon>Dothideomycetidae</taxon>
        <taxon>Dothideales</taxon>
        <taxon>Zalariaceae</taxon>
        <taxon>Zalaria</taxon>
    </lineage>
</organism>
<dbReference type="EMBL" id="JAMKPW020000040">
    <property type="protein sequence ID" value="KAK8198727.1"/>
    <property type="molecule type" value="Genomic_DNA"/>
</dbReference>
<comment type="caution">
    <text evidence="1">The sequence shown here is derived from an EMBL/GenBank/DDBJ whole genome shotgun (WGS) entry which is preliminary data.</text>
</comment>
<gene>
    <name evidence="1" type="primary">MSU1</name>
    <name evidence="1" type="ORF">M8818_006594</name>
</gene>